<accession>A0ACB9CIL8</accession>
<keyword evidence="2" id="KW-1185">Reference proteome</keyword>
<sequence length="612" mass="68868">MAGLRSGGRRLSFEVLTTAASFFDDDGPFIQRSTSGPPIHTNEDASTTKTKRKKRRNKGSKKKNKAEDELNLNCNNATSGTNYSRLETMPTEVVYGEVDVPPDEEIVRTVISSERGTSELTQRSSDVAGGGDNLSQVFIYEDVKECIGSSCVSTAATSTEMVSEMNLNRNWHGVRKRKEESLEFKQVIAKAKPNHKSSMETLPVKYFMEDMYGGSSLRTTTSLADEKERERVYDTIFSMPWRCELLIDVGFFVCLDSFLSVLTIMPMRILTTSWRFLKTRQFKITSAAELSDLGCCLIMACGVILLKQTDFRFLNLGSLVIICNTCLWVRWKGNRSHRLRHLQWLADSECVIVSIFDRLCQNFGGDVLQTLFNSAHGLANCSPECRRYWLWRFISDEALAVVSSNILILQSIYLVSVCSVPGHSDDVSLSKSRNCGLVRGDVIEKSTYIQMGKNQNLLRSETNSIERFHISAFLVFILAQNILEAEGAWFENFLYNALVVHMCEMMVDIVKHSFIAKFNEVKPIVYSEFLEDLCKQVDVANSRPTLNIETGNGKKNLTFVPLAPACVSVKSNLCCSSSHWSDPMETSLDIHLDGDDICDAYKLQSYDRYGSS</sequence>
<dbReference type="Proteomes" id="UP001055879">
    <property type="component" value="Linkage Group LG04"/>
</dbReference>
<reference evidence="1 2" key="2">
    <citation type="journal article" date="2022" name="Mol. Ecol. Resour.">
        <title>The genomes of chicory, endive, great burdock and yacon provide insights into Asteraceae paleo-polyploidization history and plant inulin production.</title>
        <authorList>
            <person name="Fan W."/>
            <person name="Wang S."/>
            <person name="Wang H."/>
            <person name="Wang A."/>
            <person name="Jiang F."/>
            <person name="Liu H."/>
            <person name="Zhao H."/>
            <person name="Xu D."/>
            <person name="Zhang Y."/>
        </authorList>
    </citation>
    <scope>NUCLEOTIDE SEQUENCE [LARGE SCALE GENOMIC DNA]</scope>
    <source>
        <strain evidence="2">cv. Niubang</strain>
    </source>
</reference>
<organism evidence="1 2">
    <name type="scientific">Arctium lappa</name>
    <name type="common">Greater burdock</name>
    <name type="synonym">Lappa major</name>
    <dbReference type="NCBI Taxonomy" id="4217"/>
    <lineage>
        <taxon>Eukaryota</taxon>
        <taxon>Viridiplantae</taxon>
        <taxon>Streptophyta</taxon>
        <taxon>Embryophyta</taxon>
        <taxon>Tracheophyta</taxon>
        <taxon>Spermatophyta</taxon>
        <taxon>Magnoliopsida</taxon>
        <taxon>eudicotyledons</taxon>
        <taxon>Gunneridae</taxon>
        <taxon>Pentapetalae</taxon>
        <taxon>asterids</taxon>
        <taxon>campanulids</taxon>
        <taxon>Asterales</taxon>
        <taxon>Asteraceae</taxon>
        <taxon>Carduoideae</taxon>
        <taxon>Cardueae</taxon>
        <taxon>Arctiinae</taxon>
        <taxon>Arctium</taxon>
    </lineage>
</organism>
<comment type="caution">
    <text evidence="1">The sequence shown here is derived from an EMBL/GenBank/DDBJ whole genome shotgun (WGS) entry which is preliminary data.</text>
</comment>
<gene>
    <name evidence="1" type="ORF">L6452_13585</name>
</gene>
<protein>
    <submittedName>
        <fullName evidence="1">Uncharacterized protein</fullName>
    </submittedName>
</protein>
<reference evidence="2" key="1">
    <citation type="journal article" date="2022" name="Mol. Ecol. Resour.">
        <title>The genomes of chicory, endive, great burdock and yacon provide insights into Asteraceae palaeo-polyploidization history and plant inulin production.</title>
        <authorList>
            <person name="Fan W."/>
            <person name="Wang S."/>
            <person name="Wang H."/>
            <person name="Wang A."/>
            <person name="Jiang F."/>
            <person name="Liu H."/>
            <person name="Zhao H."/>
            <person name="Xu D."/>
            <person name="Zhang Y."/>
        </authorList>
    </citation>
    <scope>NUCLEOTIDE SEQUENCE [LARGE SCALE GENOMIC DNA]</scope>
    <source>
        <strain evidence="2">cv. Niubang</strain>
    </source>
</reference>
<name>A0ACB9CIL8_ARCLA</name>
<evidence type="ECO:0000313" key="1">
    <source>
        <dbReference type="EMBL" id="KAI3734122.1"/>
    </source>
</evidence>
<proteinExistence type="predicted"/>
<dbReference type="EMBL" id="CM042050">
    <property type="protein sequence ID" value="KAI3734122.1"/>
    <property type="molecule type" value="Genomic_DNA"/>
</dbReference>
<evidence type="ECO:0000313" key="2">
    <source>
        <dbReference type="Proteomes" id="UP001055879"/>
    </source>
</evidence>